<sequence length="108" mass="12233">MVSSLDQTEINEDLALIQLATAQAKVSRLPFENSVIRVYAESGKLSYYGQWLKKGDAIMVNDFKSDKYNAKFLTANKETITVQRPDGSKEQISLDLTRQGKYELQLKV</sequence>
<evidence type="ECO:0000313" key="1">
    <source>
        <dbReference type="EMBL" id="KAK9768446.1"/>
    </source>
</evidence>
<evidence type="ECO:0000313" key="2">
    <source>
        <dbReference type="Proteomes" id="UP001479436"/>
    </source>
</evidence>
<keyword evidence="2" id="KW-1185">Reference proteome</keyword>
<name>A0ABR2X484_9FUNG</name>
<dbReference type="Proteomes" id="UP001479436">
    <property type="component" value="Unassembled WGS sequence"/>
</dbReference>
<accession>A0ABR2X484</accession>
<comment type="caution">
    <text evidence="1">The sequence shown here is derived from an EMBL/GenBank/DDBJ whole genome shotgun (WGS) entry which is preliminary data.</text>
</comment>
<gene>
    <name evidence="1" type="ORF">K7432_000923</name>
</gene>
<protein>
    <submittedName>
        <fullName evidence="1">Uncharacterized protein</fullName>
    </submittedName>
</protein>
<dbReference type="EMBL" id="JASJQH010000018">
    <property type="protein sequence ID" value="KAK9768446.1"/>
    <property type="molecule type" value="Genomic_DNA"/>
</dbReference>
<reference evidence="1 2" key="1">
    <citation type="submission" date="2023-04" db="EMBL/GenBank/DDBJ databases">
        <title>Genome of Basidiobolus ranarum AG-B5.</title>
        <authorList>
            <person name="Stajich J.E."/>
            <person name="Carter-House D."/>
            <person name="Gryganskyi A."/>
        </authorList>
    </citation>
    <scope>NUCLEOTIDE SEQUENCE [LARGE SCALE GENOMIC DNA]</scope>
    <source>
        <strain evidence="1 2">AG-B5</strain>
    </source>
</reference>
<proteinExistence type="predicted"/>
<organism evidence="1 2">
    <name type="scientific">Basidiobolus ranarum</name>
    <dbReference type="NCBI Taxonomy" id="34480"/>
    <lineage>
        <taxon>Eukaryota</taxon>
        <taxon>Fungi</taxon>
        <taxon>Fungi incertae sedis</taxon>
        <taxon>Zoopagomycota</taxon>
        <taxon>Entomophthoromycotina</taxon>
        <taxon>Basidiobolomycetes</taxon>
        <taxon>Basidiobolales</taxon>
        <taxon>Basidiobolaceae</taxon>
        <taxon>Basidiobolus</taxon>
    </lineage>
</organism>